<dbReference type="GeneID" id="23633040"/>
<gene>
    <name evidence="1" type="ORF">MAA_11592</name>
</gene>
<evidence type="ECO:0000313" key="1">
    <source>
        <dbReference type="EMBL" id="KHO10831.1"/>
    </source>
</evidence>
<dbReference type="EMBL" id="ADNJ02000010">
    <property type="protein sequence ID" value="KHO10831.1"/>
    <property type="molecule type" value="Genomic_DNA"/>
</dbReference>
<dbReference type="HOGENOM" id="CLU_117757_0_0_1"/>
<dbReference type="RefSeq" id="XP_011410809.1">
    <property type="nucleotide sequence ID" value="XM_011412507.1"/>
</dbReference>
<reference evidence="1 2" key="1">
    <citation type="journal article" date="2011" name="PLoS Genet.">
        <title>Genome sequencing and comparative transcriptomics of the model entomopathogenic fungi Metarhizium anisopliae and M. acridum.</title>
        <authorList>
            <person name="Gao Q."/>
            <person name="Jin K."/>
            <person name="Ying S.H."/>
            <person name="Zhang Y."/>
            <person name="Xiao G."/>
            <person name="Shang Y."/>
            <person name="Duan Z."/>
            <person name="Hu X."/>
            <person name="Xie X.Q."/>
            <person name="Zhou G."/>
            <person name="Peng G."/>
            <person name="Luo Z."/>
            <person name="Huang W."/>
            <person name="Wang B."/>
            <person name="Fang W."/>
            <person name="Wang S."/>
            <person name="Zhong Y."/>
            <person name="Ma L.J."/>
            <person name="St Leger R.J."/>
            <person name="Zhao G.P."/>
            <person name="Pei Y."/>
            <person name="Feng M.G."/>
            <person name="Xia Y."/>
            <person name="Wang C."/>
        </authorList>
    </citation>
    <scope>NUCLEOTIDE SEQUENCE [LARGE SCALE GENOMIC DNA]</scope>
    <source>
        <strain evidence="2">ARSEF 23 / ATCC MYA-3075</strain>
    </source>
</reference>
<sequence length="201" mass="21954">MSHRAQSIISPLMPYNRNTIKQAQSIAPRPTPEFSELRRKCPGWRQPRQEQCRDLTEMLQTSKAMSIPVQNSHRRHLRGVVWARVFEVLLCIDSSPSEPAPTGSSGAKEFFVANRSVCDPWDFASLWAVCGGLLDDGHDACVVIPRVTPGHGEVAAHAPLVGEGGMSRVPVDVNQHVAVHGVEVGAADVESHPDVPVAWDT</sequence>
<reference evidence="1 2" key="2">
    <citation type="journal article" date="2014" name="Proc. Natl. Acad. Sci. U.S.A.">
        <title>Trajectory and genomic determinants of fungal-pathogen speciation and host adaptation.</title>
        <authorList>
            <person name="Hu X."/>
            <person name="Xiao G."/>
            <person name="Zheng P."/>
            <person name="Shang Y."/>
            <person name="Su Y."/>
            <person name="Zhang X."/>
            <person name="Liu X."/>
            <person name="Zhan S."/>
            <person name="St Leger R.J."/>
            <person name="Wang C."/>
        </authorList>
    </citation>
    <scope>GENOME REANNOTATION</scope>
    <source>
        <strain evidence="2">ARSEF 23 / ATCC MYA-3075</strain>
    </source>
</reference>
<evidence type="ECO:0000313" key="2">
    <source>
        <dbReference type="Proteomes" id="UP000002498"/>
    </source>
</evidence>
<comment type="caution">
    <text evidence="1">The sequence shown here is derived from an EMBL/GenBank/DDBJ whole genome shotgun (WGS) entry which is preliminary data.</text>
</comment>
<dbReference type="AlphaFoldDB" id="A0A0B2XFW6"/>
<protein>
    <submittedName>
        <fullName evidence="1">Uncharacterized protein</fullName>
    </submittedName>
</protein>
<dbReference type="KEGG" id="maj:MAA_11592"/>
<dbReference type="Proteomes" id="UP000002498">
    <property type="component" value="Unassembled WGS sequence"/>
</dbReference>
<keyword evidence="2" id="KW-1185">Reference proteome</keyword>
<accession>A0A0B2XFW6</accession>
<proteinExistence type="predicted"/>
<organism evidence="1 2">
    <name type="scientific">Metarhizium robertsii (strain ARSEF 23 / ATCC MYA-3075)</name>
    <name type="common">Metarhizium anisopliae (strain ARSEF 23)</name>
    <dbReference type="NCBI Taxonomy" id="655844"/>
    <lineage>
        <taxon>Eukaryota</taxon>
        <taxon>Fungi</taxon>
        <taxon>Dikarya</taxon>
        <taxon>Ascomycota</taxon>
        <taxon>Pezizomycotina</taxon>
        <taxon>Sordariomycetes</taxon>
        <taxon>Hypocreomycetidae</taxon>
        <taxon>Hypocreales</taxon>
        <taxon>Clavicipitaceae</taxon>
        <taxon>Metarhizium</taxon>
    </lineage>
</organism>
<name>A0A0B2XFW6_METRA</name>